<comment type="caution">
    <text evidence="2">The sequence shown here is derived from an EMBL/GenBank/DDBJ whole genome shotgun (WGS) entry which is preliminary data.</text>
</comment>
<dbReference type="Proteomes" id="UP000827092">
    <property type="component" value="Unassembled WGS sequence"/>
</dbReference>
<accession>A0AAV6V1I2</accession>
<feature type="transmembrane region" description="Helical" evidence="1">
    <location>
        <begin position="217"/>
        <end position="235"/>
    </location>
</feature>
<keyword evidence="1" id="KW-0472">Membrane</keyword>
<sequence length="242" mass="28079">MCKNVSTHIFTDRCRHTAGINRPVIDVRKHVSNHITSSQFRSIRPIIGCGNESPLPLSNKHDSTRPIFRRIDGEQPYKRLKRNVSEFINEYQNVHELASLFERAISLQVFFLNVCHFVMVFKQVTKVLRFRKFYPSIFIENTSFAILHCVAFFCITYFAAKVHEKDKLLRRVVESNAFRLWTSKGSRRCGRVLSQFIRSKIPIVFSAFRIYNFKKSLLLTSAAVALSYNLLVLQVKTAQEAS</sequence>
<keyword evidence="3" id="KW-1185">Reference proteome</keyword>
<organism evidence="2 3">
    <name type="scientific">Oedothorax gibbosus</name>
    <dbReference type="NCBI Taxonomy" id="931172"/>
    <lineage>
        <taxon>Eukaryota</taxon>
        <taxon>Metazoa</taxon>
        <taxon>Ecdysozoa</taxon>
        <taxon>Arthropoda</taxon>
        <taxon>Chelicerata</taxon>
        <taxon>Arachnida</taxon>
        <taxon>Araneae</taxon>
        <taxon>Araneomorphae</taxon>
        <taxon>Entelegynae</taxon>
        <taxon>Araneoidea</taxon>
        <taxon>Linyphiidae</taxon>
        <taxon>Erigoninae</taxon>
        <taxon>Oedothorax</taxon>
    </lineage>
</organism>
<dbReference type="AlphaFoldDB" id="A0AAV6V1I2"/>
<evidence type="ECO:0000313" key="2">
    <source>
        <dbReference type="EMBL" id="KAG8190600.1"/>
    </source>
</evidence>
<reference evidence="2 3" key="1">
    <citation type="journal article" date="2022" name="Nat. Ecol. Evol.">
        <title>A masculinizing supergene underlies an exaggerated male reproductive morph in a spider.</title>
        <authorList>
            <person name="Hendrickx F."/>
            <person name="De Corte Z."/>
            <person name="Sonet G."/>
            <person name="Van Belleghem S.M."/>
            <person name="Kostlbacher S."/>
            <person name="Vangestel C."/>
        </authorList>
    </citation>
    <scope>NUCLEOTIDE SEQUENCE [LARGE SCALE GENOMIC DNA]</scope>
    <source>
        <strain evidence="2">W744_W776</strain>
    </source>
</reference>
<keyword evidence="1" id="KW-0812">Transmembrane</keyword>
<proteinExistence type="predicted"/>
<evidence type="ECO:0008006" key="4">
    <source>
        <dbReference type="Google" id="ProtNLM"/>
    </source>
</evidence>
<gene>
    <name evidence="2" type="ORF">JTE90_017865</name>
</gene>
<feature type="transmembrane region" description="Helical" evidence="1">
    <location>
        <begin position="141"/>
        <end position="160"/>
    </location>
</feature>
<name>A0AAV6V1I2_9ARAC</name>
<protein>
    <recommendedName>
        <fullName evidence="4">Gustatory receptor</fullName>
    </recommendedName>
</protein>
<evidence type="ECO:0000313" key="3">
    <source>
        <dbReference type="Proteomes" id="UP000827092"/>
    </source>
</evidence>
<dbReference type="EMBL" id="JAFNEN010000179">
    <property type="protein sequence ID" value="KAG8190600.1"/>
    <property type="molecule type" value="Genomic_DNA"/>
</dbReference>
<keyword evidence="1" id="KW-1133">Transmembrane helix</keyword>
<evidence type="ECO:0000256" key="1">
    <source>
        <dbReference type="SAM" id="Phobius"/>
    </source>
</evidence>